<reference evidence="1" key="1">
    <citation type="submission" date="2009-08" db="EMBL/GenBank/DDBJ databases">
        <authorList>
            <person name="Weinstock G."/>
            <person name="Sodergren E."/>
            <person name="Clifton S."/>
            <person name="Fulton L."/>
            <person name="Fulton B."/>
            <person name="Courtney L."/>
            <person name="Fronick C."/>
            <person name="Harrison M."/>
            <person name="Strong C."/>
            <person name="Farmer C."/>
            <person name="Delahaunty K."/>
            <person name="Markovic C."/>
            <person name="Hall O."/>
            <person name="Minx P."/>
            <person name="Tomlinson C."/>
            <person name="Mitreva M."/>
            <person name="Nelson J."/>
            <person name="Hou S."/>
            <person name="Wollam A."/>
            <person name="Pepin K.H."/>
            <person name="Johnson M."/>
            <person name="Bhonagiri V."/>
            <person name="Nash W.E."/>
            <person name="Warren W."/>
            <person name="Chinwalla A."/>
            <person name="Mardis E.R."/>
            <person name="Wilson R.K."/>
        </authorList>
    </citation>
    <scope>NUCLEOTIDE SEQUENCE [LARGE SCALE GENOMIC DNA]</scope>
    <source>
        <strain evidence="1">A2-165</strain>
    </source>
</reference>
<gene>
    <name evidence="1" type="ORF">FAEPRAA2165_02150</name>
</gene>
<dbReference type="GeneID" id="90661661"/>
<keyword evidence="2" id="KW-1185">Reference proteome</keyword>
<comment type="caution">
    <text evidence="1">The sequence shown here is derived from an EMBL/GenBank/DDBJ whole genome shotgun (WGS) entry which is preliminary data.</text>
</comment>
<accession>C7H767</accession>
<proteinExistence type="predicted"/>
<protein>
    <submittedName>
        <fullName evidence="1">Uncharacterized protein</fullName>
    </submittedName>
</protein>
<dbReference type="RefSeq" id="WP_005933846.1">
    <property type="nucleotide sequence ID" value="NZ_CP022479.1"/>
</dbReference>
<name>C7H767_FAED2</name>
<dbReference type="HOGENOM" id="CLU_3200056_0_0_9"/>
<evidence type="ECO:0000313" key="1">
    <source>
        <dbReference type="EMBL" id="EEU96237.1"/>
    </source>
</evidence>
<evidence type="ECO:0000313" key="2">
    <source>
        <dbReference type="Proteomes" id="UP000004619"/>
    </source>
</evidence>
<sequence length="45" mass="4817">MTLTEVCAVLTVAIALLSLLVSVAKAAFDAGWKISHEKNDKSKKD</sequence>
<dbReference type="AlphaFoldDB" id="C7H767"/>
<dbReference type="EMBL" id="ACOP02000055">
    <property type="protein sequence ID" value="EEU96237.1"/>
    <property type="molecule type" value="Genomic_DNA"/>
</dbReference>
<dbReference type="Proteomes" id="UP000004619">
    <property type="component" value="Unassembled WGS sequence"/>
</dbReference>
<organism evidence="1 2">
    <name type="scientific">Faecalibacterium duncaniae (strain DSM 17677 / JCM 31915 / A2-165)</name>
    <name type="common">Faecalibacterium prausnitzii</name>
    <dbReference type="NCBI Taxonomy" id="411483"/>
    <lineage>
        <taxon>Bacteria</taxon>
        <taxon>Bacillati</taxon>
        <taxon>Bacillota</taxon>
        <taxon>Clostridia</taxon>
        <taxon>Eubacteriales</taxon>
        <taxon>Oscillospiraceae</taxon>
        <taxon>Faecalibacterium</taxon>
    </lineage>
</organism>